<dbReference type="FunFam" id="3.40.50.2030:FF:000002">
    <property type="entry name" value="Hydroxylamine reductase"/>
    <property type="match status" value="1"/>
</dbReference>
<dbReference type="CDD" id="cd01914">
    <property type="entry name" value="HCP"/>
    <property type="match status" value="1"/>
</dbReference>
<evidence type="ECO:0000256" key="4">
    <source>
        <dbReference type="ARBA" id="ARBA00023002"/>
    </source>
</evidence>
<dbReference type="Gene3D" id="3.40.50.2030">
    <property type="match status" value="2"/>
</dbReference>
<dbReference type="FunFam" id="3.40.50.2030:FF:000001">
    <property type="entry name" value="Hydroxylamine reductase"/>
    <property type="match status" value="1"/>
</dbReference>
<dbReference type="NCBIfam" id="NF003658">
    <property type="entry name" value="PRK05290.1"/>
    <property type="match status" value="1"/>
</dbReference>
<sequence>MSMFCQQCEQTFRMEGCDSIGVCGKTPEVATLQDVLIHSLKAASIYGWKLRELGDKDKSVDYFVLESVFATLTNVNFDADDLEKRIYSANRIKTQLKEQFEKLYQEKNGTPYSDELPSIVHWIPAESREGLLDQGKLVGIRSNNNLDEDIHSLRDILLYGIKGMSAYAHHAYRLGQQDEKVTGFVYKALYSLSDESLGMDDLLALVMECGEANLKCLEILDRGHTTKFGHPEPTQVKLGYKKGKAIIISGHEMQDLALLLEQTKDKGIKIYTHGEMLPGLAYPEFKKYPHFAGHYGSAWQNQQKEFDNIPAAILMTTNCIQEPSMTYSDRIFTTGAVAWPNIKHISEGTSGSKDFTPVIEKALELEGFTEDNIEKEITIGFAHNAVLNAAELVVDAVKAKKIRHFFLIGGCDGARPGRNYFTKYAETIPDDCLILTLGCGKNRINRLDYPEVAGLPKLLDCGQCNDAYSAVVIAQTLAKAFDCGVNDLPLSLIISWYEQKAVAVLLTLFHLGIKNIKLGPTLPAFVSKNVLNVLVEKFNIQPITTVEKDIQDALGESLDENLQTA</sequence>
<dbReference type="SUPFAM" id="SSF56821">
    <property type="entry name" value="Prismane protein-like"/>
    <property type="match status" value="1"/>
</dbReference>
<gene>
    <name evidence="11" type="ORF">MNBD_UNCLBAC01-1404</name>
</gene>
<dbReference type="InterPro" id="IPR010048">
    <property type="entry name" value="Hydroxylam_reduct"/>
</dbReference>
<evidence type="ECO:0000256" key="10">
    <source>
        <dbReference type="ARBA" id="ARBA00077827"/>
    </source>
</evidence>
<evidence type="ECO:0000256" key="6">
    <source>
        <dbReference type="ARBA" id="ARBA00023014"/>
    </source>
</evidence>
<dbReference type="InterPro" id="IPR004137">
    <property type="entry name" value="HCP/CODH"/>
</dbReference>
<protein>
    <recommendedName>
        <fullName evidence="9">Hydroxylamine reductase</fullName>
        <ecNumber evidence="8">1.7.99.1</ecNumber>
    </recommendedName>
    <alternativeName>
        <fullName evidence="10">Prismane protein</fullName>
    </alternativeName>
</protein>
<evidence type="ECO:0000256" key="9">
    <source>
        <dbReference type="ARBA" id="ARBA00067746"/>
    </source>
</evidence>
<dbReference type="AlphaFoldDB" id="A0A3B1DEW3"/>
<name>A0A3B1DEW3_9ZZZZ</name>
<keyword evidence="6" id="KW-0411">Iron-sulfur</keyword>
<evidence type="ECO:0000256" key="1">
    <source>
        <dbReference type="ARBA" id="ARBA00004496"/>
    </source>
</evidence>
<dbReference type="EC" id="1.7.99.1" evidence="8"/>
<comment type="subcellular location">
    <subcellularLocation>
        <location evidence="1">Cytoplasm</location>
    </subcellularLocation>
</comment>
<proteinExistence type="inferred from homology"/>
<dbReference type="InterPro" id="IPR011254">
    <property type="entry name" value="Prismane-like_sf"/>
</dbReference>
<dbReference type="FunFam" id="1.20.1270.20:FF:000001">
    <property type="entry name" value="Hydroxylamine reductase"/>
    <property type="match status" value="1"/>
</dbReference>
<dbReference type="PIRSF" id="PIRSF000076">
    <property type="entry name" value="HCP"/>
    <property type="match status" value="1"/>
</dbReference>
<keyword evidence="4 11" id="KW-0560">Oxidoreductase</keyword>
<dbReference type="GO" id="GO:0050418">
    <property type="term" value="F:hydroxylamine reductase activity"/>
    <property type="evidence" value="ECO:0007669"/>
    <property type="project" value="UniProtKB-EC"/>
</dbReference>
<reference evidence="11" key="1">
    <citation type="submission" date="2018-06" db="EMBL/GenBank/DDBJ databases">
        <authorList>
            <person name="Zhirakovskaya E."/>
        </authorList>
    </citation>
    <scope>NUCLEOTIDE SEQUENCE</scope>
</reference>
<dbReference type="EMBL" id="UOGJ01000049">
    <property type="protein sequence ID" value="VAX35383.1"/>
    <property type="molecule type" value="Genomic_DNA"/>
</dbReference>
<dbReference type="GO" id="GO:0005737">
    <property type="term" value="C:cytoplasm"/>
    <property type="evidence" value="ECO:0007669"/>
    <property type="project" value="UniProtKB-SubCell"/>
</dbReference>
<dbReference type="GO" id="GO:0051536">
    <property type="term" value="F:iron-sulfur cluster binding"/>
    <property type="evidence" value="ECO:0007669"/>
    <property type="project" value="UniProtKB-KW"/>
</dbReference>
<organism evidence="11">
    <name type="scientific">hydrothermal vent metagenome</name>
    <dbReference type="NCBI Taxonomy" id="652676"/>
    <lineage>
        <taxon>unclassified sequences</taxon>
        <taxon>metagenomes</taxon>
        <taxon>ecological metagenomes</taxon>
    </lineage>
</organism>
<evidence type="ECO:0000256" key="2">
    <source>
        <dbReference type="ARBA" id="ARBA00022490"/>
    </source>
</evidence>
<evidence type="ECO:0000313" key="11">
    <source>
        <dbReference type="EMBL" id="VAX35383.1"/>
    </source>
</evidence>
<dbReference type="GO" id="GO:0046872">
    <property type="term" value="F:metal ion binding"/>
    <property type="evidence" value="ECO:0007669"/>
    <property type="project" value="UniProtKB-KW"/>
</dbReference>
<keyword evidence="3" id="KW-0479">Metal-binding</keyword>
<dbReference type="NCBIfam" id="TIGR01703">
    <property type="entry name" value="hybrid_clust"/>
    <property type="match status" value="1"/>
</dbReference>
<evidence type="ECO:0000256" key="3">
    <source>
        <dbReference type="ARBA" id="ARBA00022723"/>
    </source>
</evidence>
<dbReference type="InterPro" id="IPR016100">
    <property type="entry name" value="Prismane_a-bundle"/>
</dbReference>
<comment type="catalytic activity">
    <reaction evidence="7">
        <text>A + NH4(+) + H2O = hydroxylamine + AH2 + H(+)</text>
        <dbReference type="Rhea" id="RHEA:22052"/>
        <dbReference type="ChEBI" id="CHEBI:13193"/>
        <dbReference type="ChEBI" id="CHEBI:15377"/>
        <dbReference type="ChEBI" id="CHEBI:15378"/>
        <dbReference type="ChEBI" id="CHEBI:15429"/>
        <dbReference type="ChEBI" id="CHEBI:17499"/>
        <dbReference type="ChEBI" id="CHEBI:28938"/>
        <dbReference type="EC" id="1.7.99.1"/>
    </reaction>
</comment>
<dbReference type="GO" id="GO:0042542">
    <property type="term" value="P:response to hydrogen peroxide"/>
    <property type="evidence" value="ECO:0007669"/>
    <property type="project" value="TreeGrafter"/>
</dbReference>
<dbReference type="Pfam" id="PF03063">
    <property type="entry name" value="Prismane"/>
    <property type="match status" value="1"/>
</dbReference>
<dbReference type="PANTHER" id="PTHR30109">
    <property type="entry name" value="HYDROXYLAMINE REDUCTASE"/>
    <property type="match status" value="1"/>
</dbReference>
<keyword evidence="2" id="KW-0963">Cytoplasm</keyword>
<evidence type="ECO:0000256" key="7">
    <source>
        <dbReference type="ARBA" id="ARBA00051350"/>
    </source>
</evidence>
<evidence type="ECO:0000256" key="8">
    <source>
        <dbReference type="ARBA" id="ARBA00067067"/>
    </source>
</evidence>
<evidence type="ECO:0000256" key="5">
    <source>
        <dbReference type="ARBA" id="ARBA00023004"/>
    </source>
</evidence>
<dbReference type="HAMAP" id="MF_00069">
    <property type="entry name" value="Hydroxylam_reduct"/>
    <property type="match status" value="1"/>
</dbReference>
<dbReference type="Gene3D" id="1.20.1270.20">
    <property type="match status" value="2"/>
</dbReference>
<accession>A0A3B1DEW3</accession>
<dbReference type="InterPro" id="IPR016099">
    <property type="entry name" value="Prismane-like_a/b-sand"/>
</dbReference>
<keyword evidence="5" id="KW-0408">Iron</keyword>
<dbReference type="GO" id="GO:0004601">
    <property type="term" value="F:peroxidase activity"/>
    <property type="evidence" value="ECO:0007669"/>
    <property type="project" value="TreeGrafter"/>
</dbReference>
<dbReference type="PANTHER" id="PTHR30109:SF0">
    <property type="entry name" value="HYDROXYLAMINE REDUCTASE"/>
    <property type="match status" value="1"/>
</dbReference>